<dbReference type="EMBL" id="JAEUBG010004410">
    <property type="protein sequence ID" value="KAH3681459.1"/>
    <property type="molecule type" value="Genomic_DNA"/>
</dbReference>
<dbReference type="Proteomes" id="UP000774326">
    <property type="component" value="Unassembled WGS sequence"/>
</dbReference>
<evidence type="ECO:0000313" key="1">
    <source>
        <dbReference type="EMBL" id="KAH3681459.1"/>
    </source>
</evidence>
<name>A0A9P8Q258_WICPI</name>
<protein>
    <submittedName>
        <fullName evidence="1">Uncharacterized protein</fullName>
    </submittedName>
</protein>
<evidence type="ECO:0000313" key="2">
    <source>
        <dbReference type="Proteomes" id="UP000774326"/>
    </source>
</evidence>
<reference evidence="1" key="1">
    <citation type="journal article" date="2021" name="Open Biol.">
        <title>Shared evolutionary footprints suggest mitochondrial oxidative damage underlies multiple complex I losses in fungi.</title>
        <authorList>
            <person name="Schikora-Tamarit M.A."/>
            <person name="Marcet-Houben M."/>
            <person name="Nosek J."/>
            <person name="Gabaldon T."/>
        </authorList>
    </citation>
    <scope>NUCLEOTIDE SEQUENCE</scope>
    <source>
        <strain evidence="1">CBS2887</strain>
    </source>
</reference>
<reference evidence="1" key="2">
    <citation type="submission" date="2021-01" db="EMBL/GenBank/DDBJ databases">
        <authorList>
            <person name="Schikora-Tamarit M.A."/>
        </authorList>
    </citation>
    <scope>NUCLEOTIDE SEQUENCE</scope>
    <source>
        <strain evidence="1">CBS2887</strain>
    </source>
</reference>
<sequence>MFLCTQKLIGRLPDTIPEKIESNAVELSREVVMIIAVNDREYKQYVKRSKDKDLLLPNNVIHNRRLDSMPTRIFKMMSPPTSTALQTPLISTYATRLLCLLTQLSETKEESARESSDEDYHH</sequence>
<dbReference type="AlphaFoldDB" id="A0A9P8Q258"/>
<gene>
    <name evidence="1" type="ORF">WICPIJ_007538</name>
</gene>
<organism evidence="1 2">
    <name type="scientific">Wickerhamomyces pijperi</name>
    <name type="common">Yeast</name>
    <name type="synonym">Pichia pijperi</name>
    <dbReference type="NCBI Taxonomy" id="599730"/>
    <lineage>
        <taxon>Eukaryota</taxon>
        <taxon>Fungi</taxon>
        <taxon>Dikarya</taxon>
        <taxon>Ascomycota</taxon>
        <taxon>Saccharomycotina</taxon>
        <taxon>Saccharomycetes</taxon>
        <taxon>Phaffomycetales</taxon>
        <taxon>Wickerhamomycetaceae</taxon>
        <taxon>Wickerhamomyces</taxon>
    </lineage>
</organism>
<keyword evidence="2" id="KW-1185">Reference proteome</keyword>
<comment type="caution">
    <text evidence="1">The sequence shown here is derived from an EMBL/GenBank/DDBJ whole genome shotgun (WGS) entry which is preliminary data.</text>
</comment>
<accession>A0A9P8Q258</accession>
<proteinExistence type="predicted"/>